<dbReference type="EMBL" id="JANPWB010000006">
    <property type="protein sequence ID" value="KAJ1182128.1"/>
    <property type="molecule type" value="Genomic_DNA"/>
</dbReference>
<feature type="compositionally biased region" description="Basic and acidic residues" evidence="1">
    <location>
        <begin position="38"/>
        <end position="66"/>
    </location>
</feature>
<gene>
    <name evidence="2" type="ORF">NDU88_007323</name>
</gene>
<accession>A0AAV7U044</accession>
<comment type="caution">
    <text evidence="2">The sequence shown here is derived from an EMBL/GenBank/DDBJ whole genome shotgun (WGS) entry which is preliminary data.</text>
</comment>
<evidence type="ECO:0000313" key="3">
    <source>
        <dbReference type="Proteomes" id="UP001066276"/>
    </source>
</evidence>
<sequence length="112" mass="12227">MKSVLLPYSCVSGTGEASIFAKNIHLHTCGNRALRKENAKEREPRYPGNGHSEEGKWIVERDEAVGKDGAGGDELVQTTNNEFSDERKPKRFGKVNRPLTSVSIAAGDAKDV</sequence>
<keyword evidence="3" id="KW-1185">Reference proteome</keyword>
<dbReference type="Proteomes" id="UP001066276">
    <property type="component" value="Chromosome 3_2"/>
</dbReference>
<name>A0AAV7U044_PLEWA</name>
<evidence type="ECO:0000313" key="2">
    <source>
        <dbReference type="EMBL" id="KAJ1182128.1"/>
    </source>
</evidence>
<protein>
    <submittedName>
        <fullName evidence="2">Uncharacterized protein</fullName>
    </submittedName>
</protein>
<reference evidence="2" key="1">
    <citation type="journal article" date="2022" name="bioRxiv">
        <title>Sequencing and chromosome-scale assembly of the giantPleurodeles waltlgenome.</title>
        <authorList>
            <person name="Brown T."/>
            <person name="Elewa A."/>
            <person name="Iarovenko S."/>
            <person name="Subramanian E."/>
            <person name="Araus A.J."/>
            <person name="Petzold A."/>
            <person name="Susuki M."/>
            <person name="Suzuki K.-i.T."/>
            <person name="Hayashi T."/>
            <person name="Toyoda A."/>
            <person name="Oliveira C."/>
            <person name="Osipova E."/>
            <person name="Leigh N.D."/>
            <person name="Simon A."/>
            <person name="Yun M.H."/>
        </authorList>
    </citation>
    <scope>NUCLEOTIDE SEQUENCE</scope>
    <source>
        <strain evidence="2">20211129_DDA</strain>
        <tissue evidence="2">Liver</tissue>
    </source>
</reference>
<organism evidence="2 3">
    <name type="scientific">Pleurodeles waltl</name>
    <name type="common">Iberian ribbed newt</name>
    <dbReference type="NCBI Taxonomy" id="8319"/>
    <lineage>
        <taxon>Eukaryota</taxon>
        <taxon>Metazoa</taxon>
        <taxon>Chordata</taxon>
        <taxon>Craniata</taxon>
        <taxon>Vertebrata</taxon>
        <taxon>Euteleostomi</taxon>
        <taxon>Amphibia</taxon>
        <taxon>Batrachia</taxon>
        <taxon>Caudata</taxon>
        <taxon>Salamandroidea</taxon>
        <taxon>Salamandridae</taxon>
        <taxon>Pleurodelinae</taxon>
        <taxon>Pleurodeles</taxon>
    </lineage>
</organism>
<proteinExistence type="predicted"/>
<evidence type="ECO:0000256" key="1">
    <source>
        <dbReference type="SAM" id="MobiDB-lite"/>
    </source>
</evidence>
<dbReference type="AlphaFoldDB" id="A0AAV7U044"/>
<feature type="region of interest" description="Disordered" evidence="1">
    <location>
        <begin position="38"/>
        <end position="94"/>
    </location>
</feature>